<proteinExistence type="predicted"/>
<gene>
    <name evidence="1" type="ORF">GOACH_22_00530</name>
</gene>
<name>L7KN01_9ACTN</name>
<dbReference type="AlphaFoldDB" id="L7KN01"/>
<dbReference type="EMBL" id="BANR01000022">
    <property type="protein sequence ID" value="GAC50255.1"/>
    <property type="molecule type" value="Genomic_DNA"/>
</dbReference>
<reference evidence="1 2" key="1">
    <citation type="submission" date="2012-12" db="EMBL/GenBank/DDBJ databases">
        <title>Whole genome shotgun sequence of Gordonia aichiensis NBRC 108223.</title>
        <authorList>
            <person name="Isaki-Nakamura S."/>
            <person name="Hosoyama A."/>
            <person name="Tsuchikane K."/>
            <person name="Ando Y."/>
            <person name="Baba S."/>
            <person name="Ohji S."/>
            <person name="Hamada M."/>
            <person name="Tamura T."/>
            <person name="Yamazoe A."/>
            <person name="Yamazaki S."/>
            <person name="Fujita N."/>
        </authorList>
    </citation>
    <scope>NUCLEOTIDE SEQUENCE [LARGE SCALE GENOMIC DNA]</scope>
    <source>
        <strain evidence="1 2">NBRC 108223</strain>
    </source>
</reference>
<evidence type="ECO:0000313" key="1">
    <source>
        <dbReference type="EMBL" id="GAC50255.1"/>
    </source>
</evidence>
<evidence type="ECO:0000313" key="2">
    <source>
        <dbReference type="Proteomes" id="UP000010988"/>
    </source>
</evidence>
<keyword evidence="2" id="KW-1185">Reference proteome</keyword>
<sequence>MIERDGDLIDRALVQVPPNRADDVVVINFADLHNFFSYNPLDIESAEHSGSRLVNIFKKQPLNP</sequence>
<accession>L7KN01</accession>
<comment type="caution">
    <text evidence="1">The sequence shown here is derived from an EMBL/GenBank/DDBJ whole genome shotgun (WGS) entry which is preliminary data.</text>
</comment>
<organism evidence="1 2">
    <name type="scientific">Gordonia aichiensis NBRC 108223</name>
    <dbReference type="NCBI Taxonomy" id="1220583"/>
    <lineage>
        <taxon>Bacteria</taxon>
        <taxon>Bacillati</taxon>
        <taxon>Actinomycetota</taxon>
        <taxon>Actinomycetes</taxon>
        <taxon>Mycobacteriales</taxon>
        <taxon>Gordoniaceae</taxon>
        <taxon>Gordonia</taxon>
    </lineage>
</organism>
<protein>
    <submittedName>
        <fullName evidence="1">Uncharacterized protein</fullName>
    </submittedName>
</protein>
<dbReference type="STRING" id="1220583.GOACH_22_00530"/>
<dbReference type="Proteomes" id="UP000010988">
    <property type="component" value="Unassembled WGS sequence"/>
</dbReference>